<dbReference type="RefSeq" id="WP_242033672.1">
    <property type="nucleotide sequence ID" value="NZ_JAMPLM010000012.1"/>
</dbReference>
<organism evidence="4 5">
    <name type="scientific">Stenomitos frigidus AS-A4</name>
    <dbReference type="NCBI Taxonomy" id="2933935"/>
    <lineage>
        <taxon>Bacteria</taxon>
        <taxon>Bacillati</taxon>
        <taxon>Cyanobacteriota</taxon>
        <taxon>Cyanophyceae</taxon>
        <taxon>Leptolyngbyales</taxon>
        <taxon>Leptolyngbyaceae</taxon>
        <taxon>Stenomitos</taxon>
    </lineage>
</organism>
<name>A0ABV0KMZ5_9CYAN</name>
<keyword evidence="3" id="KW-0732">Signal</keyword>
<evidence type="ECO:0000256" key="1">
    <source>
        <dbReference type="ARBA" id="ARBA00022801"/>
    </source>
</evidence>
<evidence type="ECO:0000313" key="5">
    <source>
        <dbReference type="Proteomes" id="UP001476950"/>
    </source>
</evidence>
<evidence type="ECO:0000256" key="3">
    <source>
        <dbReference type="SAM" id="SignalP"/>
    </source>
</evidence>
<feature type="compositionally biased region" description="Pro residues" evidence="2">
    <location>
        <begin position="109"/>
        <end position="123"/>
    </location>
</feature>
<reference evidence="4 5" key="1">
    <citation type="submission" date="2022-04" db="EMBL/GenBank/DDBJ databases">
        <title>Positive selection, recombination, and allopatry shape intraspecific diversity of widespread and dominant cyanobacteria.</title>
        <authorList>
            <person name="Wei J."/>
            <person name="Shu W."/>
            <person name="Hu C."/>
        </authorList>
    </citation>
    <scope>NUCLEOTIDE SEQUENCE [LARGE SCALE GENOMIC DNA]</scope>
    <source>
        <strain evidence="4 5">AS-A4</strain>
    </source>
</reference>
<sequence length="279" mass="30622">MPPFSNSVTISVACLSLGVTSALLIHRTQAQVPPTGTFTATQACPATQAINGKNPGNIKLTVGVLYAVVGFNNPQRQFVLLEVPQATPDRRWVKATCGNFQASGVVNPSPKPSPTLSPTPSPTSQPGSSLLPFFDTEDDPVSVDFPSGAQKDISPPPPELEEFDRKILALCGGEFDAPVSNVKFRQLMTFYPDVVRDLKQVTDGELKPKRRSDSQFLDDLTAIWFEQKGFKHIFCGEQDGKSMRATFCWSVSGATAERCRRTHSSYWQRQKGNARSSRW</sequence>
<comment type="caution">
    <text evidence="4">The sequence shown here is derived from an EMBL/GenBank/DDBJ whole genome shotgun (WGS) entry which is preliminary data.</text>
</comment>
<evidence type="ECO:0000256" key="2">
    <source>
        <dbReference type="SAM" id="MobiDB-lite"/>
    </source>
</evidence>
<keyword evidence="1" id="KW-0378">Hydrolase</keyword>
<feature type="signal peptide" evidence="3">
    <location>
        <begin position="1"/>
        <end position="30"/>
    </location>
</feature>
<dbReference type="Proteomes" id="UP001476950">
    <property type="component" value="Unassembled WGS sequence"/>
</dbReference>
<evidence type="ECO:0008006" key="6">
    <source>
        <dbReference type="Google" id="ProtNLM"/>
    </source>
</evidence>
<feature type="chain" id="PRO_5047497082" description="GUN4-like domain-containing protein" evidence="3">
    <location>
        <begin position="31"/>
        <end position="279"/>
    </location>
</feature>
<feature type="region of interest" description="Disordered" evidence="2">
    <location>
        <begin position="103"/>
        <end position="133"/>
    </location>
</feature>
<gene>
    <name evidence="4" type="ORF">NDI38_14590</name>
</gene>
<keyword evidence="5" id="KW-1185">Reference proteome</keyword>
<dbReference type="InterPro" id="IPR037227">
    <property type="entry name" value="EndoU-like"/>
</dbReference>
<proteinExistence type="predicted"/>
<dbReference type="SUPFAM" id="SSF142877">
    <property type="entry name" value="EndoU-like"/>
    <property type="match status" value="1"/>
</dbReference>
<accession>A0ABV0KMZ5</accession>
<dbReference type="EMBL" id="JAMPLM010000012">
    <property type="protein sequence ID" value="MEP1059669.1"/>
    <property type="molecule type" value="Genomic_DNA"/>
</dbReference>
<protein>
    <recommendedName>
        <fullName evidence="6">GUN4-like domain-containing protein</fullName>
    </recommendedName>
</protein>
<evidence type="ECO:0000313" key="4">
    <source>
        <dbReference type="EMBL" id="MEP1059669.1"/>
    </source>
</evidence>